<reference evidence="3" key="1">
    <citation type="submission" date="2020-10" db="EMBL/GenBank/DDBJ databases">
        <authorList>
            <person name="Castelo-Branco R."/>
            <person name="Eusebio N."/>
            <person name="Adriana R."/>
            <person name="Vieira A."/>
            <person name="Brugerolle De Fraissinette N."/>
            <person name="Rezende De Castro R."/>
            <person name="Schneider M.P."/>
            <person name="Vasconcelos V."/>
            <person name="Leao P.N."/>
        </authorList>
    </citation>
    <scope>NUCLEOTIDE SEQUENCE</scope>
    <source>
        <strain evidence="3">LEGE 11467</strain>
    </source>
</reference>
<dbReference type="AlphaFoldDB" id="A0A928Z9A2"/>
<dbReference type="Pfam" id="PF00353">
    <property type="entry name" value="HemolysinCabind"/>
    <property type="match status" value="4"/>
</dbReference>
<dbReference type="SUPFAM" id="SSF51120">
    <property type="entry name" value="beta-Roll"/>
    <property type="match status" value="3"/>
</dbReference>
<dbReference type="EMBL" id="JADEXN010000355">
    <property type="protein sequence ID" value="MBE9042430.1"/>
    <property type="molecule type" value="Genomic_DNA"/>
</dbReference>
<protein>
    <submittedName>
        <fullName evidence="3">Calcium-binding protein</fullName>
    </submittedName>
</protein>
<accession>A0A928Z9A2</accession>
<dbReference type="Proteomes" id="UP000621799">
    <property type="component" value="Unassembled WGS sequence"/>
</dbReference>
<dbReference type="GO" id="GO:0005576">
    <property type="term" value="C:extracellular region"/>
    <property type="evidence" value="ECO:0007669"/>
    <property type="project" value="UniProtKB-SubCell"/>
</dbReference>
<dbReference type="InterPro" id="IPR011049">
    <property type="entry name" value="Serralysin-like_metalloprot_C"/>
</dbReference>
<comment type="caution">
    <text evidence="3">The sequence shown here is derived from an EMBL/GenBank/DDBJ whole genome shotgun (WGS) entry which is preliminary data.</text>
</comment>
<evidence type="ECO:0000313" key="3">
    <source>
        <dbReference type="EMBL" id="MBE9042430.1"/>
    </source>
</evidence>
<proteinExistence type="predicted"/>
<evidence type="ECO:0000256" key="2">
    <source>
        <dbReference type="ARBA" id="ARBA00022525"/>
    </source>
</evidence>
<organism evidence="3 4">
    <name type="scientific">Zarconia navalis LEGE 11467</name>
    <dbReference type="NCBI Taxonomy" id="1828826"/>
    <lineage>
        <taxon>Bacteria</taxon>
        <taxon>Bacillati</taxon>
        <taxon>Cyanobacteriota</taxon>
        <taxon>Cyanophyceae</taxon>
        <taxon>Oscillatoriophycideae</taxon>
        <taxon>Oscillatoriales</taxon>
        <taxon>Oscillatoriales incertae sedis</taxon>
        <taxon>Zarconia</taxon>
        <taxon>Zarconia navalis</taxon>
    </lineage>
</organism>
<dbReference type="InterPro" id="IPR018511">
    <property type="entry name" value="Hemolysin-typ_Ca-bd_CS"/>
</dbReference>
<evidence type="ECO:0000256" key="1">
    <source>
        <dbReference type="ARBA" id="ARBA00004613"/>
    </source>
</evidence>
<dbReference type="PANTHER" id="PTHR38340:SF1">
    <property type="entry name" value="S-LAYER PROTEIN"/>
    <property type="match status" value="1"/>
</dbReference>
<dbReference type="InterPro" id="IPR001343">
    <property type="entry name" value="Hemolysn_Ca-bd"/>
</dbReference>
<keyword evidence="2" id="KW-0964">Secreted</keyword>
<dbReference type="RefSeq" id="WP_264322591.1">
    <property type="nucleotide sequence ID" value="NZ_JADEXN010000355.1"/>
</dbReference>
<evidence type="ECO:0000313" key="4">
    <source>
        <dbReference type="Proteomes" id="UP000621799"/>
    </source>
</evidence>
<comment type="subcellular location">
    <subcellularLocation>
        <location evidence="1">Secreted</location>
    </subcellularLocation>
</comment>
<dbReference type="PANTHER" id="PTHR38340">
    <property type="entry name" value="S-LAYER PROTEIN"/>
    <property type="match status" value="1"/>
</dbReference>
<name>A0A928Z9A2_9CYAN</name>
<keyword evidence="4" id="KW-1185">Reference proteome</keyword>
<dbReference type="PRINTS" id="PR00313">
    <property type="entry name" value="CABNDNGRPT"/>
</dbReference>
<sequence length="500" mass="51319">MGVQIGGNGNDVLIGENDFDLLIGGGGDDTIRGGAQTDALIGGEGDDLLIGDTGDDQIFGGEGNDTIVWNNGDGSDLMEGGNGLDTVQVNGSVTDGDNFNIEANGQRVRFDRLNLIPFTLDVDDVEDFVVNGGGGNDTLSVQDLTETDIELVTFAGDDGDDLLDGSNAKASLHGYGNKGNDTLVGGETRDTLWGGQDEDLLRGGNEVDRLLGNMGNDTLIGDKGDDEIFGGLGDDLLIWNNGDGSDFMKGAEGLDTVQVNGAIGDGDEFSLEANGGNVRFQRNNLGLFALNVQEVEAFEINGNGGDDSLTVENLDSTDVEIVAFDGGDGNDFLDASNTNTPIFADGGAGDDILIGGSGDDTLVGGAGADLLIGGAGNDILIGGDFDDPAIGVINTLEGNDGSDSYILANENITYYNDGDDTTAGLNDYAVLADFNTAEDSIELNAGTEYVTGASPVNGVSGTAIYIDSNGDGVQNAGDELVAVAQDVTSLDLNASYVTYV</sequence>
<dbReference type="Gene3D" id="2.150.10.10">
    <property type="entry name" value="Serralysin-like metalloprotease, C-terminal"/>
    <property type="match status" value="4"/>
</dbReference>
<dbReference type="InterPro" id="IPR050557">
    <property type="entry name" value="RTX_toxin/Mannuronan_C5-epim"/>
</dbReference>
<dbReference type="GO" id="GO:0005509">
    <property type="term" value="F:calcium ion binding"/>
    <property type="evidence" value="ECO:0007669"/>
    <property type="project" value="InterPro"/>
</dbReference>
<dbReference type="PROSITE" id="PS00330">
    <property type="entry name" value="HEMOLYSIN_CALCIUM"/>
    <property type="match status" value="3"/>
</dbReference>
<gene>
    <name evidence="3" type="ORF">IQ235_16790</name>
</gene>